<feature type="compositionally biased region" description="Basic and acidic residues" evidence="1">
    <location>
        <begin position="916"/>
        <end position="927"/>
    </location>
</feature>
<evidence type="ECO:0000256" key="1">
    <source>
        <dbReference type="SAM" id="MobiDB-lite"/>
    </source>
</evidence>
<name>A0A026VXY6_OOCBI</name>
<gene>
    <name evidence="2" type="ORF">X777_13215</name>
</gene>
<sequence>MWMPQKKKYERESARDVPQRVYLDNEIFKRDAEDADFRVPYRFPDMLDRAVYEGGMMADQPLKDWTRKRDLHSSGDWSNSNENLEVTNGEDLWLRDYKPARETLVNSGQSDWWDDSRSTAEIFDSGRHNFDNNLDKEAIWRIKRAENTGDEDKRNSKIVYGAELEERDLKELHDRSKRSRRSFVADLNYTNNQQNILENKDYQETQITEDALANATKISKPAEIIVKSYSNNANENERNFLNVLNKTNVSKPRYSVEEEFFLHDHFINLTIIPSVSNKTNISGLRYSLSAESYLNGYSVNNKSLFRINNDLHGHLFKYTTENQIPIMSSKIISSQVSTTERLSKSVDHITKDRANSLNLEENSLVWSTSTNPIYLSANDVDEDSRRRLEDRRSNTEKLGVAARKIPRVGADDGQSKREKDTGLELPRGNTARGFGAVANESRCRVVETTTIVGKGVLGVNGTRKESREPISGMIKVFEPRGRPYQKQGVEATVRLSQLMGEDGTFTGWMRTSSDVDVGESRNANGEDSSNLPAIDPVAVATARPKAASAMTPKDFAQMIVDNDSRGQQQMVLPLSGGNRSANKSNGNSDTDGIDIRAFGSNGNETMNVKEAARPIARPRESGNNLRRKLLWISRISADVDAEDSTIENARSIPNIMERRHIENVIKNDRGKNKTMIVTSSDFSKMSSALQTRIKREDNAAESFIPQSALKSRDSDANYHTRHKRSMHSSENLARNNAANPENAATAEKVAMNHDEKQESDEEYLNQSAEELKEDYNDREEDAVEENDKIVEDERDESSSSRKFDPIKARVNMLIKQKLEKKSKNKDSDSYKRRKRDMLNMIEYYNYDGDEEQERNAPVNEQESKIKDDEFSNKDNAKIKRDSKTKSYKRELGKKKNENKEEMLKKEREKERRKHKEPKEQIIVDLGERKNKTVKNDLDKKPSGSLESSFENVFNEKGQVSTKENMKKLLQSEDSVNDIVQDSGNVKSKW</sequence>
<dbReference type="OMA" id="MADQPLK"/>
<organism evidence="2 3">
    <name type="scientific">Ooceraea biroi</name>
    <name type="common">Clonal raider ant</name>
    <name type="synonym">Cerapachys biroi</name>
    <dbReference type="NCBI Taxonomy" id="2015173"/>
    <lineage>
        <taxon>Eukaryota</taxon>
        <taxon>Metazoa</taxon>
        <taxon>Ecdysozoa</taxon>
        <taxon>Arthropoda</taxon>
        <taxon>Hexapoda</taxon>
        <taxon>Insecta</taxon>
        <taxon>Pterygota</taxon>
        <taxon>Neoptera</taxon>
        <taxon>Endopterygota</taxon>
        <taxon>Hymenoptera</taxon>
        <taxon>Apocrita</taxon>
        <taxon>Aculeata</taxon>
        <taxon>Formicoidea</taxon>
        <taxon>Formicidae</taxon>
        <taxon>Dorylinae</taxon>
        <taxon>Ooceraea</taxon>
    </lineage>
</organism>
<proteinExistence type="predicted"/>
<dbReference type="EMBL" id="KK107602">
    <property type="protein sequence ID" value="EZA48545.1"/>
    <property type="molecule type" value="Genomic_DNA"/>
</dbReference>
<feature type="compositionally biased region" description="Basic and acidic residues" evidence="1">
    <location>
        <begin position="409"/>
        <end position="422"/>
    </location>
</feature>
<keyword evidence="3" id="KW-1185">Reference proteome</keyword>
<feature type="region of interest" description="Disordered" evidence="1">
    <location>
        <begin position="574"/>
        <end position="593"/>
    </location>
</feature>
<dbReference type="OrthoDB" id="8035982at2759"/>
<feature type="compositionally biased region" description="Basic and acidic residues" evidence="1">
    <location>
        <begin position="861"/>
        <end position="909"/>
    </location>
</feature>
<evidence type="ECO:0000313" key="3">
    <source>
        <dbReference type="Proteomes" id="UP000053097"/>
    </source>
</evidence>
<dbReference type="Proteomes" id="UP000053097">
    <property type="component" value="Unassembled WGS sequence"/>
</dbReference>
<evidence type="ECO:0000313" key="2">
    <source>
        <dbReference type="EMBL" id="EZA48545.1"/>
    </source>
</evidence>
<reference evidence="2 3" key="1">
    <citation type="journal article" date="2014" name="Curr. Biol.">
        <title>The genome of the clonal raider ant Cerapachys biroi.</title>
        <authorList>
            <person name="Oxley P.R."/>
            <person name="Ji L."/>
            <person name="Fetter-Pruneda I."/>
            <person name="McKenzie S.K."/>
            <person name="Li C."/>
            <person name="Hu H."/>
            <person name="Zhang G."/>
            <person name="Kronauer D.J."/>
        </authorList>
    </citation>
    <scope>NUCLEOTIDE SEQUENCE [LARGE SCALE GENOMIC DNA]</scope>
</reference>
<feature type="compositionally biased region" description="Basic and acidic residues" evidence="1">
    <location>
        <begin position="785"/>
        <end position="807"/>
    </location>
</feature>
<protein>
    <submittedName>
        <fullName evidence="2">Uncharacterized protein</fullName>
    </submittedName>
</protein>
<feature type="region of interest" description="Disordered" evidence="1">
    <location>
        <begin position="752"/>
        <end position="927"/>
    </location>
</feature>
<accession>A0A026VXY6</accession>
<feature type="region of interest" description="Disordered" evidence="1">
    <location>
        <begin position="381"/>
        <end position="427"/>
    </location>
</feature>
<feature type="region of interest" description="Disordered" evidence="1">
    <location>
        <begin position="598"/>
        <end position="619"/>
    </location>
</feature>
<feature type="compositionally biased region" description="Polar residues" evidence="1">
    <location>
        <begin position="577"/>
        <end position="590"/>
    </location>
</feature>
<feature type="compositionally biased region" description="Basic and acidic residues" evidence="1">
    <location>
        <begin position="383"/>
        <end position="395"/>
    </location>
</feature>
<dbReference type="AlphaFoldDB" id="A0A026VXY6"/>
<feature type="region of interest" description="Disordered" evidence="1">
    <location>
        <begin position="697"/>
        <end position="737"/>
    </location>
</feature>
<dbReference type="STRING" id="2015173.A0A026VXY6"/>
<feature type="compositionally biased region" description="Basic and acidic residues" evidence="1">
    <location>
        <begin position="816"/>
        <end position="830"/>
    </location>
</feature>